<gene>
    <name evidence="1" type="ORF">CGL56_11875</name>
</gene>
<evidence type="ECO:0008006" key="3">
    <source>
        <dbReference type="Google" id="ProtNLM"/>
    </source>
</evidence>
<dbReference type="RefSeq" id="WP_099106773.1">
    <property type="nucleotide sequence ID" value="NZ_JAATJF010000004.1"/>
</dbReference>
<organism evidence="1 2">
    <name type="scientific">Neolewinella marina</name>
    <dbReference type="NCBI Taxonomy" id="438751"/>
    <lineage>
        <taxon>Bacteria</taxon>
        <taxon>Pseudomonadati</taxon>
        <taxon>Bacteroidota</taxon>
        <taxon>Saprospiria</taxon>
        <taxon>Saprospirales</taxon>
        <taxon>Lewinellaceae</taxon>
        <taxon>Neolewinella</taxon>
    </lineage>
</organism>
<keyword evidence="2" id="KW-1185">Reference proteome</keyword>
<evidence type="ECO:0000313" key="2">
    <source>
        <dbReference type="Proteomes" id="UP000226437"/>
    </source>
</evidence>
<dbReference type="Proteomes" id="UP000226437">
    <property type="component" value="Unassembled WGS sequence"/>
</dbReference>
<proteinExistence type="predicted"/>
<protein>
    <recommendedName>
        <fullName evidence="3">DUF3052 domain-containing protein</fullName>
    </recommendedName>
</protein>
<dbReference type="AlphaFoldDB" id="A0A2G0CEP1"/>
<accession>A0A2G0CEP1</accession>
<sequence>MTPLFKKLNFKGQSPVLVVDHPESFAAEIQAMAGETTFVTDPEAAEEVPFVLVFARTRDAVNAAAESVVPRLAGDAVCWFCYPKKSSKKYQSDITRDTGWTALGEHGMEPVRQVAIDADWSALRFRRVEHIKQLKRSTGMLLSEEGKARRGDD</sequence>
<reference evidence="1 2" key="1">
    <citation type="submission" date="2017-10" db="EMBL/GenBank/DDBJ databases">
        <title>The draft genome sequence of Lewinella marina KCTC 32374.</title>
        <authorList>
            <person name="Wang K."/>
        </authorList>
    </citation>
    <scope>NUCLEOTIDE SEQUENCE [LARGE SCALE GENOMIC DNA]</scope>
    <source>
        <strain evidence="1 2">MKG-38</strain>
    </source>
</reference>
<dbReference type="EMBL" id="PDLO01000004">
    <property type="protein sequence ID" value="PHK98387.1"/>
    <property type="molecule type" value="Genomic_DNA"/>
</dbReference>
<evidence type="ECO:0000313" key="1">
    <source>
        <dbReference type="EMBL" id="PHK98387.1"/>
    </source>
</evidence>
<comment type="caution">
    <text evidence="1">The sequence shown here is derived from an EMBL/GenBank/DDBJ whole genome shotgun (WGS) entry which is preliminary data.</text>
</comment>
<dbReference type="OrthoDB" id="9800461at2"/>
<name>A0A2G0CEP1_9BACT</name>